<comment type="caution">
    <text evidence="1">The sequence shown here is derived from an EMBL/GenBank/DDBJ whole genome shotgun (WGS) entry which is preliminary data.</text>
</comment>
<dbReference type="AlphaFoldDB" id="X1BTR5"/>
<accession>X1BTR5</accession>
<proteinExistence type="predicted"/>
<sequence>MDEECHCEEKLKKIMQPYSMNIPLGEFEALKCEKCKSVYFTEESAEKIEKEAKKRGVWGWNKDGKFI</sequence>
<dbReference type="EMBL" id="BART01012969">
    <property type="protein sequence ID" value="GAG87583.1"/>
    <property type="molecule type" value="Genomic_DNA"/>
</dbReference>
<reference evidence="1" key="1">
    <citation type="journal article" date="2014" name="Front. Microbiol.">
        <title>High frequency of phylogenetically diverse reductive dehalogenase-homologous genes in deep subseafloor sedimentary metagenomes.</title>
        <authorList>
            <person name="Kawai M."/>
            <person name="Futagami T."/>
            <person name="Toyoda A."/>
            <person name="Takaki Y."/>
            <person name="Nishi S."/>
            <person name="Hori S."/>
            <person name="Arai W."/>
            <person name="Tsubouchi T."/>
            <person name="Morono Y."/>
            <person name="Uchiyama I."/>
            <person name="Ito T."/>
            <person name="Fujiyama A."/>
            <person name="Inagaki F."/>
            <person name="Takami H."/>
        </authorList>
    </citation>
    <scope>NUCLEOTIDE SEQUENCE</scope>
    <source>
        <strain evidence="1">Expedition CK06-06</strain>
    </source>
</reference>
<organism evidence="1">
    <name type="scientific">marine sediment metagenome</name>
    <dbReference type="NCBI Taxonomy" id="412755"/>
    <lineage>
        <taxon>unclassified sequences</taxon>
        <taxon>metagenomes</taxon>
        <taxon>ecological metagenomes</taxon>
    </lineage>
</organism>
<name>X1BTR5_9ZZZZ</name>
<evidence type="ECO:0008006" key="2">
    <source>
        <dbReference type="Google" id="ProtNLM"/>
    </source>
</evidence>
<gene>
    <name evidence="1" type="ORF">S01H4_26785</name>
</gene>
<protein>
    <recommendedName>
        <fullName evidence="2">Transcription factor zinc-finger domain-containing protein</fullName>
    </recommendedName>
</protein>
<evidence type="ECO:0000313" key="1">
    <source>
        <dbReference type="EMBL" id="GAG87583.1"/>
    </source>
</evidence>